<accession>A0A7W7QYU1</accession>
<gene>
    <name evidence="1" type="ORF">FHR34_001232</name>
</gene>
<comment type="caution">
    <text evidence="1">The sequence shown here is derived from an EMBL/GenBank/DDBJ whole genome shotgun (WGS) entry which is preliminary data.</text>
</comment>
<keyword evidence="2" id="KW-1185">Reference proteome</keyword>
<dbReference type="AlphaFoldDB" id="A0A7W7QYU1"/>
<evidence type="ECO:0000313" key="1">
    <source>
        <dbReference type="EMBL" id="MBB4922239.1"/>
    </source>
</evidence>
<sequence>MNVNVTWHPADDPGGRPATEQEITDFLASMTALDGTNYVDIYQQTIEEGWE</sequence>
<organism evidence="1 2">
    <name type="scientific">Kitasatospora kifunensis</name>
    <name type="common">Streptomyces kifunensis</name>
    <dbReference type="NCBI Taxonomy" id="58351"/>
    <lineage>
        <taxon>Bacteria</taxon>
        <taxon>Bacillati</taxon>
        <taxon>Actinomycetota</taxon>
        <taxon>Actinomycetes</taxon>
        <taxon>Kitasatosporales</taxon>
        <taxon>Streptomycetaceae</taxon>
        <taxon>Kitasatospora</taxon>
    </lineage>
</organism>
<name>A0A7W7QYU1_KITKI</name>
<evidence type="ECO:0000313" key="2">
    <source>
        <dbReference type="Proteomes" id="UP000540506"/>
    </source>
</evidence>
<dbReference type="Proteomes" id="UP000540506">
    <property type="component" value="Unassembled WGS sequence"/>
</dbReference>
<dbReference type="RefSeq" id="WP_184934444.1">
    <property type="nucleotide sequence ID" value="NZ_JACHJV010000001.1"/>
</dbReference>
<reference evidence="1 2" key="1">
    <citation type="submission" date="2020-08" db="EMBL/GenBank/DDBJ databases">
        <title>Sequencing the genomes of 1000 actinobacteria strains.</title>
        <authorList>
            <person name="Klenk H.-P."/>
        </authorList>
    </citation>
    <scope>NUCLEOTIDE SEQUENCE [LARGE SCALE GENOMIC DNA]</scope>
    <source>
        <strain evidence="1 2">DSM 41654</strain>
    </source>
</reference>
<proteinExistence type="predicted"/>
<dbReference type="EMBL" id="JACHJV010000001">
    <property type="protein sequence ID" value="MBB4922239.1"/>
    <property type="molecule type" value="Genomic_DNA"/>
</dbReference>
<protein>
    <submittedName>
        <fullName evidence="1">Uncharacterized protein</fullName>
    </submittedName>
</protein>